<dbReference type="Proteomes" id="UP000432464">
    <property type="component" value="Unassembled WGS sequence"/>
</dbReference>
<evidence type="ECO:0008006" key="3">
    <source>
        <dbReference type="Google" id="ProtNLM"/>
    </source>
</evidence>
<gene>
    <name evidence="1" type="ORF">GLP40_23085</name>
</gene>
<dbReference type="NCBIfam" id="NF046112">
    <property type="entry name" value="MSMEG_6209_Nter"/>
    <property type="match status" value="1"/>
</dbReference>
<comment type="caution">
    <text evidence="1">The sequence shown here is derived from an EMBL/GenBank/DDBJ whole genome shotgun (WGS) entry which is preliminary data.</text>
</comment>
<keyword evidence="2" id="KW-1185">Reference proteome</keyword>
<reference evidence="1 2" key="1">
    <citation type="submission" date="2019-11" db="EMBL/GenBank/DDBJ databases">
        <title>Nocardia sp. nov. CT2-14 isolated from soil.</title>
        <authorList>
            <person name="Kanchanasin P."/>
            <person name="Tanasupawat S."/>
            <person name="Yuki M."/>
            <person name="Kudo T."/>
        </authorList>
    </citation>
    <scope>NUCLEOTIDE SEQUENCE [LARGE SCALE GENOMIC DNA]</scope>
    <source>
        <strain evidence="1 2">CT2-14</strain>
    </source>
</reference>
<dbReference type="EMBL" id="WMBB01000011">
    <property type="protein sequence ID" value="MTE15642.1"/>
    <property type="molecule type" value="Genomic_DNA"/>
</dbReference>
<dbReference type="Gene3D" id="1.10.8.1060">
    <property type="entry name" value="Corynebacterium glutamicum thioredoxin-dependent arsenate reductase, N-terminal domain"/>
    <property type="match status" value="1"/>
</dbReference>
<accession>A0A6I3L031</accession>
<name>A0A6I3L031_9NOCA</name>
<dbReference type="RefSeq" id="WP_154790094.1">
    <property type="nucleotide sequence ID" value="NZ_WMBB01000011.1"/>
</dbReference>
<dbReference type="AlphaFoldDB" id="A0A6I3L031"/>
<sequence>MRDDEDTQIQFALERLIRRHPEVPPSRVAGVVAQAREVFVDAKVRNFVPLLIERRAALELAAMSGVQSVPAHP</sequence>
<evidence type="ECO:0000313" key="1">
    <source>
        <dbReference type="EMBL" id="MTE15642.1"/>
    </source>
</evidence>
<protein>
    <recommendedName>
        <fullName evidence="3">DUF3562 domain-containing protein</fullName>
    </recommendedName>
</protein>
<organism evidence="1 2">
    <name type="scientific">Nocardia aurantiaca</name>
    <dbReference type="NCBI Taxonomy" id="2675850"/>
    <lineage>
        <taxon>Bacteria</taxon>
        <taxon>Bacillati</taxon>
        <taxon>Actinomycetota</taxon>
        <taxon>Actinomycetes</taxon>
        <taxon>Mycobacteriales</taxon>
        <taxon>Nocardiaceae</taxon>
        <taxon>Nocardia</taxon>
    </lineage>
</organism>
<evidence type="ECO:0000313" key="2">
    <source>
        <dbReference type="Proteomes" id="UP000432464"/>
    </source>
</evidence>
<proteinExistence type="predicted"/>